<keyword evidence="3" id="KW-1185">Reference proteome</keyword>
<dbReference type="NCBIfam" id="NF033709">
    <property type="entry name" value="PorV_fam"/>
    <property type="match status" value="1"/>
</dbReference>
<dbReference type="Pfam" id="PF19572">
    <property type="entry name" value="PorV"/>
    <property type="match status" value="1"/>
</dbReference>
<feature type="domain" description="Type IX secretion system protein PorV" evidence="1">
    <location>
        <begin position="44"/>
        <end position="287"/>
    </location>
</feature>
<proteinExistence type="predicted"/>
<dbReference type="EMBL" id="AP023322">
    <property type="protein sequence ID" value="BCI64164.1"/>
    <property type="molecule type" value="Genomic_DNA"/>
</dbReference>
<sequence length="416" mass="46017">MSLIARLEVKKMKQIQRLTIFILIATMGMFTSIHAQNNKNTSKNEFNPITTGVMSLGINPDARGGGMGDLGVATDPDVNSQYWNPAKYAFAYSNAGVALSYTPWLRKLVNDINLAYLAGYWKFGSRDLQALSASLRYFSLGAINITDEGGNTINSINPYEMAVDLGYSRKLSQSFSMGVVFRFIYSDLGYNMGTDGSASDAKGGAAFAADIAGYQTFYPIVGRSECQWSWGFNISNIGSKVSYDGGNSSAFLPTNLRLGTTFLFPLADYNTLSLNLDLNKLLVPTKPRQEDYADKEAYQAAEDKYESTSPISGIFKSFSDAPGGFKEELREINFSIGAEYSYNQQFFLRAGYYNENKYKGNRKFFTFGAGFALNVFRLDAAYVVAAAQSSPLDQTLRFSLAFDMDGIKDLVGRRRR</sequence>
<dbReference type="NCBIfam" id="NF033710">
    <property type="entry name" value="T9SS_OM_PorV"/>
    <property type="match status" value="1"/>
</dbReference>
<dbReference type="Proteomes" id="UP000594042">
    <property type="component" value="Chromosome"/>
</dbReference>
<evidence type="ECO:0000259" key="1">
    <source>
        <dbReference type="Pfam" id="PF19572"/>
    </source>
</evidence>
<dbReference type="AlphaFoldDB" id="A0A7G1I085"/>
<dbReference type="InterPro" id="IPR045741">
    <property type="entry name" value="PorV"/>
</dbReference>
<reference evidence="3" key="1">
    <citation type="submission" date="2020-07" db="EMBL/GenBank/DDBJ databases">
        <title>Complete genome sequencing of Coprobacter sp. strain 2CBH44.</title>
        <authorList>
            <person name="Sakamoto M."/>
            <person name="Murakami T."/>
            <person name="Mori H."/>
        </authorList>
    </citation>
    <scope>NUCLEOTIDE SEQUENCE [LARGE SCALE GENOMIC DNA]</scope>
    <source>
        <strain evidence="3">2CBH44</strain>
    </source>
</reference>
<dbReference type="Gene3D" id="2.40.160.60">
    <property type="entry name" value="Outer membrane protein transport protein (OMPP1/FadL/TodX)"/>
    <property type="match status" value="2"/>
</dbReference>
<evidence type="ECO:0000313" key="3">
    <source>
        <dbReference type="Proteomes" id="UP000594042"/>
    </source>
</evidence>
<organism evidence="2 3">
    <name type="scientific">Coprobacter secundus subsp. similis</name>
    <dbReference type="NCBI Taxonomy" id="2751153"/>
    <lineage>
        <taxon>Bacteria</taxon>
        <taxon>Pseudomonadati</taxon>
        <taxon>Bacteroidota</taxon>
        <taxon>Bacteroidia</taxon>
        <taxon>Bacteroidales</taxon>
        <taxon>Barnesiellaceae</taxon>
        <taxon>Coprobacter</taxon>
    </lineage>
</organism>
<accession>A0A7G1I085</accession>
<protein>
    <recommendedName>
        <fullName evidence="1">Type IX secretion system protein PorV domain-containing protein</fullName>
    </recommendedName>
</protein>
<gene>
    <name evidence="2" type="primary">porV</name>
    <name evidence="2" type="ORF">Cop2CBH44_25170</name>
</gene>
<dbReference type="InterPro" id="IPR047799">
    <property type="entry name" value="T9SS_OM_PorV"/>
</dbReference>
<dbReference type="KEGG" id="copr:Cop2CBH44_25170"/>
<evidence type="ECO:0000313" key="2">
    <source>
        <dbReference type="EMBL" id="BCI64164.1"/>
    </source>
</evidence>
<name>A0A7G1I085_9BACT</name>